<dbReference type="PANTHER" id="PTHR34858">
    <property type="entry name" value="CYSO-CYSTEINE PEPTIDASE"/>
    <property type="match status" value="1"/>
</dbReference>
<dbReference type="EMBL" id="AVBF01000031">
    <property type="protein sequence ID" value="KGP72374.1"/>
    <property type="molecule type" value="Genomic_DNA"/>
</dbReference>
<reference evidence="7 8" key="1">
    <citation type="journal article" date="2015" name="Stand. Genomic Sci.">
        <title>High quality draft genome sequence of the moderately halophilic bacterium Pontibacillus yanchengensis Y32(T) and comparison among Pontibacillus genomes.</title>
        <authorList>
            <person name="Huang J."/>
            <person name="Qiao Z.X."/>
            <person name="Tang J.W."/>
            <person name="Wang G."/>
        </authorList>
    </citation>
    <scope>NUCLEOTIDE SEQUENCE [LARGE SCALE GENOMIC DNA]</scope>
    <source>
        <strain evidence="7 8">Y32</strain>
    </source>
</reference>
<evidence type="ECO:0000256" key="2">
    <source>
        <dbReference type="ARBA" id="ARBA00022723"/>
    </source>
</evidence>
<keyword evidence="5" id="KW-0482">Metalloprotease</keyword>
<dbReference type="AlphaFoldDB" id="A0A0A2TA29"/>
<dbReference type="Proteomes" id="UP000030147">
    <property type="component" value="Unassembled WGS sequence"/>
</dbReference>
<dbReference type="InterPro" id="IPR051929">
    <property type="entry name" value="VirAsm_ModProt"/>
</dbReference>
<keyword evidence="4" id="KW-0862">Zinc</keyword>
<dbReference type="InterPro" id="IPR028090">
    <property type="entry name" value="JAB_dom_prok"/>
</dbReference>
<dbReference type="Pfam" id="PF14464">
    <property type="entry name" value="Prok-JAB"/>
    <property type="match status" value="1"/>
</dbReference>
<dbReference type="GO" id="GO:0008235">
    <property type="term" value="F:metalloexopeptidase activity"/>
    <property type="evidence" value="ECO:0007669"/>
    <property type="project" value="TreeGrafter"/>
</dbReference>
<dbReference type="CDD" id="cd08070">
    <property type="entry name" value="MPN_like"/>
    <property type="match status" value="1"/>
</dbReference>
<evidence type="ECO:0000256" key="4">
    <source>
        <dbReference type="ARBA" id="ARBA00022833"/>
    </source>
</evidence>
<evidence type="ECO:0000256" key="5">
    <source>
        <dbReference type="ARBA" id="ARBA00023049"/>
    </source>
</evidence>
<dbReference type="GO" id="GO:0006508">
    <property type="term" value="P:proteolysis"/>
    <property type="evidence" value="ECO:0007669"/>
    <property type="project" value="UniProtKB-KW"/>
</dbReference>
<keyword evidence="3" id="KW-0378">Hydrolase</keyword>
<evidence type="ECO:0000259" key="6">
    <source>
        <dbReference type="Pfam" id="PF14464"/>
    </source>
</evidence>
<evidence type="ECO:0000313" key="8">
    <source>
        <dbReference type="Proteomes" id="UP000030147"/>
    </source>
</evidence>
<name>A0A0A2TA29_9BACI</name>
<evidence type="ECO:0000313" key="7">
    <source>
        <dbReference type="EMBL" id="KGP72374.1"/>
    </source>
</evidence>
<keyword evidence="1" id="KW-0645">Protease</keyword>
<accession>A0A0A2TA29</accession>
<evidence type="ECO:0000256" key="3">
    <source>
        <dbReference type="ARBA" id="ARBA00022801"/>
    </source>
</evidence>
<protein>
    <submittedName>
        <fullName evidence="7">Peptidase</fullName>
    </submittedName>
</protein>
<dbReference type="GO" id="GO:0008270">
    <property type="term" value="F:zinc ion binding"/>
    <property type="evidence" value="ECO:0007669"/>
    <property type="project" value="TreeGrafter"/>
</dbReference>
<comment type="caution">
    <text evidence="7">The sequence shown here is derived from an EMBL/GenBank/DDBJ whole genome shotgun (WGS) entry which is preliminary data.</text>
</comment>
<organism evidence="7 8">
    <name type="scientific">Pontibacillus yanchengensis Y32</name>
    <dbReference type="NCBI Taxonomy" id="1385514"/>
    <lineage>
        <taxon>Bacteria</taxon>
        <taxon>Bacillati</taxon>
        <taxon>Bacillota</taxon>
        <taxon>Bacilli</taxon>
        <taxon>Bacillales</taxon>
        <taxon>Bacillaceae</taxon>
        <taxon>Pontibacillus</taxon>
    </lineage>
</organism>
<sequence length="91" mass="10638">MENIERSPNSFAISNKDLQQAFKSITLQKEAFTGIYHSHPTAAPFPSKEDITHHIYPEVVYFIVSLRRRTPLVRCFQIKEYKVYPLKIITV</sequence>
<gene>
    <name evidence="7" type="ORF">N782_11970</name>
</gene>
<dbReference type="SUPFAM" id="SSF102712">
    <property type="entry name" value="JAB1/MPN domain"/>
    <property type="match status" value="1"/>
</dbReference>
<feature type="domain" description="JAB" evidence="6">
    <location>
        <begin position="7"/>
        <end position="68"/>
    </location>
</feature>
<keyword evidence="8" id="KW-1185">Reference proteome</keyword>
<proteinExistence type="predicted"/>
<dbReference type="STRING" id="1385514.N782_11970"/>
<dbReference type="PANTHER" id="PTHR34858:SF1">
    <property type="entry name" value="CYSO-CYSTEINE PEPTIDASE"/>
    <property type="match status" value="1"/>
</dbReference>
<evidence type="ECO:0000256" key="1">
    <source>
        <dbReference type="ARBA" id="ARBA00022670"/>
    </source>
</evidence>
<dbReference type="Gene3D" id="3.40.140.10">
    <property type="entry name" value="Cytidine Deaminase, domain 2"/>
    <property type="match status" value="1"/>
</dbReference>
<dbReference type="eggNOG" id="COG1310">
    <property type="taxonomic scope" value="Bacteria"/>
</dbReference>
<keyword evidence="2" id="KW-0479">Metal-binding</keyword>